<dbReference type="SUPFAM" id="SSF103506">
    <property type="entry name" value="Mitochondrial carrier"/>
    <property type="match status" value="1"/>
</dbReference>
<evidence type="ECO:0000256" key="3">
    <source>
        <dbReference type="ARBA" id="ARBA00022448"/>
    </source>
</evidence>
<dbReference type="Proteomes" id="UP000032142">
    <property type="component" value="Unassembled WGS sequence"/>
</dbReference>
<dbReference type="Gene3D" id="1.50.40.10">
    <property type="entry name" value="Mitochondrial carrier domain"/>
    <property type="match status" value="2"/>
</dbReference>
<dbReference type="AlphaFoldDB" id="A0A0B0PWS1"/>
<evidence type="ECO:0000256" key="7">
    <source>
        <dbReference type="ARBA" id="ARBA00023136"/>
    </source>
</evidence>
<evidence type="ECO:0000256" key="8">
    <source>
        <dbReference type="PROSITE-ProRule" id="PRU00282"/>
    </source>
</evidence>
<accession>A0A0B0PWS1</accession>
<evidence type="ECO:0000256" key="4">
    <source>
        <dbReference type="ARBA" id="ARBA00022692"/>
    </source>
</evidence>
<feature type="repeat" description="Solcar" evidence="8">
    <location>
        <begin position="184"/>
        <end position="274"/>
    </location>
</feature>
<protein>
    <submittedName>
        <fullName evidence="10">Mitochondrial uncoupling 4</fullName>
    </submittedName>
</protein>
<keyword evidence="11" id="KW-1185">Reference proteome</keyword>
<dbReference type="InterPro" id="IPR018108">
    <property type="entry name" value="MCP_transmembrane"/>
</dbReference>
<dbReference type="Pfam" id="PF00153">
    <property type="entry name" value="Mito_carr"/>
    <property type="match status" value="3"/>
</dbReference>
<gene>
    <name evidence="10" type="ORF">F383_13248</name>
</gene>
<feature type="repeat" description="Solcar" evidence="8">
    <location>
        <begin position="113"/>
        <end position="182"/>
    </location>
</feature>
<keyword evidence="7 8" id="KW-0472">Membrane</keyword>
<keyword evidence="5" id="KW-0677">Repeat</keyword>
<evidence type="ECO:0000256" key="9">
    <source>
        <dbReference type="RuleBase" id="RU000488"/>
    </source>
</evidence>
<organism evidence="10 11">
    <name type="scientific">Gossypium arboreum</name>
    <name type="common">Tree cotton</name>
    <name type="synonym">Gossypium nanking</name>
    <dbReference type="NCBI Taxonomy" id="29729"/>
    <lineage>
        <taxon>Eukaryota</taxon>
        <taxon>Viridiplantae</taxon>
        <taxon>Streptophyta</taxon>
        <taxon>Embryophyta</taxon>
        <taxon>Tracheophyta</taxon>
        <taxon>Spermatophyta</taxon>
        <taxon>Magnoliopsida</taxon>
        <taxon>eudicotyledons</taxon>
        <taxon>Gunneridae</taxon>
        <taxon>Pentapetalae</taxon>
        <taxon>rosids</taxon>
        <taxon>malvids</taxon>
        <taxon>Malvales</taxon>
        <taxon>Malvaceae</taxon>
        <taxon>Malvoideae</taxon>
        <taxon>Gossypium</taxon>
    </lineage>
</organism>
<keyword evidence="6" id="KW-1133">Transmembrane helix</keyword>
<reference evidence="11" key="1">
    <citation type="submission" date="2014-09" db="EMBL/GenBank/DDBJ databases">
        <authorList>
            <person name="Mudge J."/>
            <person name="Ramaraj T."/>
            <person name="Lindquist I.E."/>
            <person name="Bharti A.K."/>
            <person name="Sundararajan A."/>
            <person name="Cameron C.T."/>
            <person name="Woodward J.E."/>
            <person name="May G.D."/>
            <person name="Brubaker C."/>
            <person name="Broadhvest J."/>
            <person name="Wilkins T.A."/>
        </authorList>
    </citation>
    <scope>NUCLEOTIDE SEQUENCE</scope>
    <source>
        <strain evidence="11">cv. AKA8401</strain>
    </source>
</reference>
<name>A0A0B0PWS1_GOSAR</name>
<keyword evidence="4 8" id="KW-0812">Transmembrane</keyword>
<comment type="subcellular location">
    <subcellularLocation>
        <location evidence="1">Membrane</location>
        <topology evidence="1">Multi-pass membrane protein</topology>
    </subcellularLocation>
</comment>
<dbReference type="PROSITE" id="PS50920">
    <property type="entry name" value="SOLCAR"/>
    <property type="match status" value="3"/>
</dbReference>
<dbReference type="GO" id="GO:0016020">
    <property type="term" value="C:membrane"/>
    <property type="evidence" value="ECO:0007669"/>
    <property type="project" value="UniProtKB-SubCell"/>
</dbReference>
<evidence type="ECO:0000313" key="10">
    <source>
        <dbReference type="EMBL" id="KHG27841.1"/>
    </source>
</evidence>
<dbReference type="EMBL" id="KN442599">
    <property type="protein sequence ID" value="KHG27841.1"/>
    <property type="molecule type" value="Genomic_DNA"/>
</dbReference>
<evidence type="ECO:0000256" key="6">
    <source>
        <dbReference type="ARBA" id="ARBA00022989"/>
    </source>
</evidence>
<proteinExistence type="inferred from homology"/>
<comment type="similarity">
    <text evidence="2 9">Belongs to the mitochondrial carrier (TC 2.A.29) family.</text>
</comment>
<dbReference type="InterPro" id="IPR023395">
    <property type="entry name" value="MCP_dom_sf"/>
</dbReference>
<sequence length="288" mass="31234">MKANVHGHKETRTRTGIKILLTSLSAMVAETSTFPIDLTKTRLQLHGESQPLSSSTRRPTNSFRVAAGIVRDQGASGLYKGLSPAIIRHLFYTPIRIVGYENLRNLVSADGSLSLSSKALVGGISGAIAQFVASPADLVKVRMQADGRLINNGLQPRYKGPFDAFNKIVAMEGLGGLWKGISDDNIYAHTLASIMSGLSATMLSCPADVVKTRMMNQAASKEGNVMYKSSYDCLVKTVKIEGLTALWKGFFTTWARLGPWQFFFWSLGGKCEIGKFVLLVHVVACSSL</sequence>
<feature type="repeat" description="Solcar" evidence="8">
    <location>
        <begin position="17"/>
        <end position="106"/>
    </location>
</feature>
<evidence type="ECO:0000256" key="1">
    <source>
        <dbReference type="ARBA" id="ARBA00004141"/>
    </source>
</evidence>
<evidence type="ECO:0000256" key="5">
    <source>
        <dbReference type="ARBA" id="ARBA00022737"/>
    </source>
</evidence>
<evidence type="ECO:0000313" key="11">
    <source>
        <dbReference type="Proteomes" id="UP000032142"/>
    </source>
</evidence>
<evidence type="ECO:0000256" key="2">
    <source>
        <dbReference type="ARBA" id="ARBA00006375"/>
    </source>
</evidence>
<dbReference type="PANTHER" id="PTHR45618">
    <property type="entry name" value="MITOCHONDRIAL DICARBOXYLATE CARRIER-RELATED"/>
    <property type="match status" value="1"/>
</dbReference>
<dbReference type="InterPro" id="IPR050391">
    <property type="entry name" value="Mito_Metabolite_Transporter"/>
</dbReference>
<keyword evidence="3 9" id="KW-0813">Transport</keyword>